<dbReference type="PANTHER" id="PTHR48078">
    <property type="entry name" value="THREONINE DEHYDRATASE, MITOCHONDRIAL-RELATED"/>
    <property type="match status" value="1"/>
</dbReference>
<evidence type="ECO:0000313" key="18">
    <source>
        <dbReference type="EMBL" id="CEO89084.1"/>
    </source>
</evidence>
<evidence type="ECO:0000256" key="10">
    <source>
        <dbReference type="ARBA" id="ARBA00023239"/>
    </source>
</evidence>
<evidence type="ECO:0000256" key="12">
    <source>
        <dbReference type="NCBIfam" id="TIGR00260"/>
    </source>
</evidence>
<feature type="cross-link" description="Isoglutamyl lysine isopeptide (Lys-Gln) (interchain with Q-Cter in protein Pup)" evidence="16">
    <location>
        <position position="142"/>
    </location>
</feature>
<evidence type="ECO:0000256" key="14">
    <source>
        <dbReference type="PIRSR" id="PIRSR038945-1"/>
    </source>
</evidence>
<feature type="binding site" evidence="14">
    <location>
        <position position="86"/>
    </location>
    <ligand>
        <name>pyridoxal 5'-phosphate</name>
        <dbReference type="ChEBI" id="CHEBI:597326"/>
    </ligand>
</feature>
<evidence type="ECO:0000256" key="15">
    <source>
        <dbReference type="PIRSR" id="PIRSR038945-2"/>
    </source>
</evidence>
<dbReference type="EMBL" id="CDRZ01000232">
    <property type="protein sequence ID" value="CEO89084.1"/>
    <property type="molecule type" value="Genomic_DNA"/>
</dbReference>
<keyword evidence="8 13" id="KW-0791">Threonine biosynthesis</keyword>
<keyword evidence="7 13" id="KW-0028">Amino-acid biosynthesis</keyword>
<feature type="modified residue" description="N6-(pyridoxal phosphate)lysine" evidence="15">
    <location>
        <position position="60"/>
    </location>
</feature>
<comment type="cofactor">
    <cofactor evidence="1 13 14">
        <name>pyridoxal 5'-phosphate</name>
        <dbReference type="ChEBI" id="CHEBI:597326"/>
    </cofactor>
</comment>
<dbReference type="Proteomes" id="UP000046155">
    <property type="component" value="Unassembled WGS sequence"/>
</dbReference>
<dbReference type="EC" id="4.2.3.1" evidence="5 12"/>
<protein>
    <recommendedName>
        <fullName evidence="6 12">Threonine synthase</fullName>
        <ecNumber evidence="5 12">4.2.3.1</ecNumber>
    </recommendedName>
</protein>
<dbReference type="AlphaFoldDB" id="A0A0B7MEQ4"/>
<evidence type="ECO:0000313" key="19">
    <source>
        <dbReference type="Proteomes" id="UP000046155"/>
    </source>
</evidence>
<dbReference type="SUPFAM" id="SSF53686">
    <property type="entry name" value="Tryptophan synthase beta subunit-like PLP-dependent enzymes"/>
    <property type="match status" value="1"/>
</dbReference>
<feature type="binding site" evidence="14">
    <location>
        <position position="316"/>
    </location>
    <ligand>
        <name>pyridoxal 5'-phosphate</name>
        <dbReference type="ChEBI" id="CHEBI:597326"/>
    </ligand>
</feature>
<comment type="pathway">
    <text evidence="3 13">Amino-acid biosynthesis; L-threonine biosynthesis; L-threonine from L-aspartate: step 5/5.</text>
</comment>
<dbReference type="RefSeq" id="WP_044665111.1">
    <property type="nucleotide sequence ID" value="NZ_CDRZ01000232.1"/>
</dbReference>
<dbReference type="InterPro" id="IPR036052">
    <property type="entry name" value="TrpB-like_PALP_sf"/>
</dbReference>
<comment type="similarity">
    <text evidence="4 13">Belongs to the threonine synthase family.</text>
</comment>
<organism evidence="18 19">
    <name type="scientific">Syntrophaceticus schinkii</name>
    <dbReference type="NCBI Taxonomy" id="499207"/>
    <lineage>
        <taxon>Bacteria</taxon>
        <taxon>Bacillati</taxon>
        <taxon>Bacillota</taxon>
        <taxon>Clostridia</taxon>
        <taxon>Thermoanaerobacterales</taxon>
        <taxon>Thermoanaerobacterales Family III. Incertae Sedis</taxon>
        <taxon>Syntrophaceticus</taxon>
    </lineage>
</organism>
<dbReference type="InterPro" id="IPR001763">
    <property type="entry name" value="Rhodanese-like_dom"/>
</dbReference>
<dbReference type="UniPathway" id="UPA00050">
    <property type="reaction ID" value="UER00065"/>
</dbReference>
<proteinExistence type="inferred from homology"/>
<dbReference type="InterPro" id="IPR004450">
    <property type="entry name" value="Thr_synthase-like"/>
</dbReference>
<dbReference type="PANTHER" id="PTHR48078:SF6">
    <property type="entry name" value="L-THREONINE DEHYDRATASE CATABOLIC TDCB"/>
    <property type="match status" value="1"/>
</dbReference>
<dbReference type="Gene3D" id="3.40.50.1100">
    <property type="match status" value="2"/>
</dbReference>
<evidence type="ECO:0000256" key="9">
    <source>
        <dbReference type="ARBA" id="ARBA00022898"/>
    </source>
</evidence>
<dbReference type="Pfam" id="PF00291">
    <property type="entry name" value="PALP"/>
    <property type="match status" value="1"/>
</dbReference>
<evidence type="ECO:0000256" key="4">
    <source>
        <dbReference type="ARBA" id="ARBA00005517"/>
    </source>
</evidence>
<dbReference type="CDD" id="cd01563">
    <property type="entry name" value="Thr-synth_1"/>
    <property type="match status" value="1"/>
</dbReference>
<dbReference type="NCBIfam" id="TIGR00260">
    <property type="entry name" value="thrC"/>
    <property type="match status" value="1"/>
</dbReference>
<comment type="catalytic activity">
    <reaction evidence="11 13">
        <text>O-phospho-L-homoserine + H2O = L-threonine + phosphate</text>
        <dbReference type="Rhea" id="RHEA:10840"/>
        <dbReference type="ChEBI" id="CHEBI:15377"/>
        <dbReference type="ChEBI" id="CHEBI:43474"/>
        <dbReference type="ChEBI" id="CHEBI:57590"/>
        <dbReference type="ChEBI" id="CHEBI:57926"/>
        <dbReference type="EC" id="4.2.3.1"/>
    </reaction>
</comment>
<dbReference type="InterPro" id="IPR000634">
    <property type="entry name" value="Ser/Thr_deHydtase_PyrdxlP-BS"/>
</dbReference>
<feature type="domain" description="Rhodanese" evidence="17">
    <location>
        <begin position="79"/>
        <end position="122"/>
    </location>
</feature>
<dbReference type="PROSITE" id="PS00165">
    <property type="entry name" value="DEHYDRATASE_SER_THR"/>
    <property type="match status" value="1"/>
</dbReference>
<evidence type="ECO:0000256" key="11">
    <source>
        <dbReference type="ARBA" id="ARBA00049144"/>
    </source>
</evidence>
<evidence type="ECO:0000256" key="1">
    <source>
        <dbReference type="ARBA" id="ARBA00001933"/>
    </source>
</evidence>
<keyword evidence="19" id="KW-1185">Reference proteome</keyword>
<dbReference type="FunFam" id="3.40.50.1100:FF:000014">
    <property type="entry name" value="Threonine synthase"/>
    <property type="match status" value="1"/>
</dbReference>
<comment type="function">
    <text evidence="2 13">Catalyzes the gamma-elimination of phosphate from L-phosphohomoserine and the beta-addition of water to produce L-threonine.</text>
</comment>
<evidence type="ECO:0000256" key="7">
    <source>
        <dbReference type="ARBA" id="ARBA00022605"/>
    </source>
</evidence>
<name>A0A0B7MEQ4_9FIRM</name>
<dbReference type="GO" id="GO:0004795">
    <property type="term" value="F:threonine synthase activity"/>
    <property type="evidence" value="ECO:0007669"/>
    <property type="project" value="UniProtKB-UniRule"/>
</dbReference>
<evidence type="ECO:0000256" key="8">
    <source>
        <dbReference type="ARBA" id="ARBA00022697"/>
    </source>
</evidence>
<evidence type="ECO:0000256" key="3">
    <source>
        <dbReference type="ARBA" id="ARBA00004979"/>
    </source>
</evidence>
<evidence type="ECO:0000256" key="16">
    <source>
        <dbReference type="PIRSR" id="PIRSR038945-3"/>
    </source>
</evidence>
<dbReference type="GO" id="GO:0009088">
    <property type="term" value="P:threonine biosynthetic process"/>
    <property type="evidence" value="ECO:0007669"/>
    <property type="project" value="UniProtKB-UniRule"/>
</dbReference>
<dbReference type="InterPro" id="IPR001926">
    <property type="entry name" value="TrpB-like_PALP"/>
</dbReference>
<dbReference type="GO" id="GO:0006565">
    <property type="term" value="P:L-serine catabolic process"/>
    <property type="evidence" value="ECO:0007669"/>
    <property type="project" value="TreeGrafter"/>
</dbReference>
<dbReference type="PIRSF" id="PIRSF038945">
    <property type="entry name" value="Thr_synthase"/>
    <property type="match status" value="1"/>
</dbReference>
<keyword evidence="9 13" id="KW-0663">Pyridoxal phosphate</keyword>
<accession>A0A0B7MEQ4</accession>
<dbReference type="InterPro" id="IPR050147">
    <property type="entry name" value="Ser/Thr_Dehydratase"/>
</dbReference>
<evidence type="ECO:0000256" key="5">
    <source>
        <dbReference type="ARBA" id="ARBA00013028"/>
    </source>
</evidence>
<dbReference type="InterPro" id="IPR026260">
    <property type="entry name" value="Thr_Synthase_bac/arc"/>
</dbReference>
<evidence type="ECO:0000259" key="17">
    <source>
        <dbReference type="PROSITE" id="PS50206"/>
    </source>
</evidence>
<dbReference type="PROSITE" id="PS50206">
    <property type="entry name" value="RHODANESE_3"/>
    <property type="match status" value="1"/>
</dbReference>
<evidence type="ECO:0000256" key="2">
    <source>
        <dbReference type="ARBA" id="ARBA00003648"/>
    </source>
</evidence>
<dbReference type="GO" id="GO:0006567">
    <property type="term" value="P:L-threonine catabolic process"/>
    <property type="evidence" value="ECO:0007669"/>
    <property type="project" value="TreeGrafter"/>
</dbReference>
<dbReference type="GO" id="GO:0009097">
    <property type="term" value="P:isoleucine biosynthetic process"/>
    <property type="evidence" value="ECO:0007669"/>
    <property type="project" value="TreeGrafter"/>
</dbReference>
<dbReference type="GO" id="GO:0004794">
    <property type="term" value="F:threonine deaminase activity"/>
    <property type="evidence" value="ECO:0007669"/>
    <property type="project" value="TreeGrafter"/>
</dbReference>
<evidence type="ECO:0000256" key="13">
    <source>
        <dbReference type="PIRNR" id="PIRNR038945"/>
    </source>
</evidence>
<sequence>MNWKGLINAYCSFLPVTDQTPIITLHEGNTILLPATGLSERLKIQLFLKFEGQHPTGSFKDRGMTLAVSKAVESGSRAVMCASTGNTSASAAAYAARAGIKCIVLVPDGYIALGKLAQALIYGAEVIAIKGNFDAALQLVRKITQEHPITLVNSLNPHRIEGQKTGAFEVCDQLGFVPDYLALPVGNAGNITAYWKGFKEYKAAGCISSTPVMIGFQAAGAAPIVRGEVVPEPRTVATAIRIGNPASWKKAETAIEESQGRIDAVTDEEIVDAYQLIARSEGLFVEPASAAAVAGVVKLVEEGFFKPGARVVCIMTGHGLKDPDTAIQTCHLKPKVIPAQEDAVLEILNSYDIL</sequence>
<dbReference type="GO" id="GO:0003941">
    <property type="term" value="F:L-serine ammonia-lyase activity"/>
    <property type="evidence" value="ECO:0007669"/>
    <property type="project" value="TreeGrafter"/>
</dbReference>
<evidence type="ECO:0000256" key="6">
    <source>
        <dbReference type="ARBA" id="ARBA00018679"/>
    </source>
</evidence>
<gene>
    <name evidence="18" type="primary">thrC</name>
    <name evidence="18" type="ORF">SSCH_360023</name>
</gene>
<keyword evidence="10 13" id="KW-0456">Lyase</keyword>
<dbReference type="GO" id="GO:0030170">
    <property type="term" value="F:pyridoxal phosphate binding"/>
    <property type="evidence" value="ECO:0007669"/>
    <property type="project" value="InterPro"/>
</dbReference>
<dbReference type="OrthoDB" id="9778118at2"/>
<feature type="binding site" evidence="14">
    <location>
        <begin position="186"/>
        <end position="190"/>
    </location>
    <ligand>
        <name>pyridoxal 5'-phosphate</name>
        <dbReference type="ChEBI" id="CHEBI:597326"/>
    </ligand>
</feature>
<reference evidence="19" key="1">
    <citation type="submission" date="2015-01" db="EMBL/GenBank/DDBJ databases">
        <authorList>
            <person name="Manzoor Shahid"/>
            <person name="Zubair Saima"/>
        </authorList>
    </citation>
    <scope>NUCLEOTIDE SEQUENCE [LARGE SCALE GENOMIC DNA]</scope>
    <source>
        <strain evidence="19">Sp3</strain>
    </source>
</reference>